<dbReference type="EMBL" id="JACHMM010000001">
    <property type="protein sequence ID" value="MBB5791394.1"/>
    <property type="molecule type" value="Genomic_DNA"/>
</dbReference>
<dbReference type="InterPro" id="IPR008538">
    <property type="entry name" value="Uma2"/>
</dbReference>
<dbReference type="InterPro" id="IPR012296">
    <property type="entry name" value="Nuclease_put_TT1808"/>
</dbReference>
<comment type="caution">
    <text evidence="2">The sequence shown here is derived from an EMBL/GenBank/DDBJ whole genome shotgun (WGS) entry which is preliminary data.</text>
</comment>
<feature type="domain" description="Putative restriction endonuclease" evidence="1">
    <location>
        <begin position="15"/>
        <end position="139"/>
    </location>
</feature>
<accession>A0A7W9GX54</accession>
<keyword evidence="2" id="KW-0378">Hydrolase</keyword>
<dbReference type="CDD" id="cd06260">
    <property type="entry name" value="DUF820-like"/>
    <property type="match status" value="1"/>
</dbReference>
<dbReference type="PANTHER" id="PTHR35400:SF3">
    <property type="entry name" value="SLL1072 PROTEIN"/>
    <property type="match status" value="1"/>
</dbReference>
<dbReference type="InterPro" id="IPR011335">
    <property type="entry name" value="Restrct_endonuc-II-like"/>
</dbReference>
<protein>
    <submittedName>
        <fullName evidence="2">Uma2 family endonuclease</fullName>
    </submittedName>
</protein>
<dbReference type="Gene3D" id="3.90.1570.10">
    <property type="entry name" value="tt1808, chain A"/>
    <property type="match status" value="1"/>
</dbReference>
<organism evidence="2 3">
    <name type="scientific">Jiangella mangrovi</name>
    <dbReference type="NCBI Taxonomy" id="1524084"/>
    <lineage>
        <taxon>Bacteria</taxon>
        <taxon>Bacillati</taxon>
        <taxon>Actinomycetota</taxon>
        <taxon>Actinomycetes</taxon>
        <taxon>Jiangellales</taxon>
        <taxon>Jiangellaceae</taxon>
        <taxon>Jiangella</taxon>
    </lineage>
</organism>
<dbReference type="AlphaFoldDB" id="A0A7W9GX54"/>
<dbReference type="PANTHER" id="PTHR35400">
    <property type="entry name" value="SLR1083 PROTEIN"/>
    <property type="match status" value="1"/>
</dbReference>
<name>A0A7W9GX54_9ACTN</name>
<dbReference type="RefSeq" id="WP_184828133.1">
    <property type="nucleotide sequence ID" value="NZ_JACHMM010000001.1"/>
</dbReference>
<reference evidence="2 3" key="1">
    <citation type="submission" date="2020-08" db="EMBL/GenBank/DDBJ databases">
        <title>Sequencing the genomes of 1000 actinobacteria strains.</title>
        <authorList>
            <person name="Klenk H.-P."/>
        </authorList>
    </citation>
    <scope>NUCLEOTIDE SEQUENCE [LARGE SCALE GENOMIC DNA]</scope>
    <source>
        <strain evidence="2 3">DSM 102122</strain>
    </source>
</reference>
<keyword evidence="2" id="KW-0255">Endonuclease</keyword>
<dbReference type="Proteomes" id="UP000542813">
    <property type="component" value="Unassembled WGS sequence"/>
</dbReference>
<evidence type="ECO:0000259" key="1">
    <source>
        <dbReference type="Pfam" id="PF05685"/>
    </source>
</evidence>
<dbReference type="SUPFAM" id="SSF52980">
    <property type="entry name" value="Restriction endonuclease-like"/>
    <property type="match status" value="1"/>
</dbReference>
<evidence type="ECO:0000313" key="2">
    <source>
        <dbReference type="EMBL" id="MBB5791394.1"/>
    </source>
</evidence>
<gene>
    <name evidence="2" type="ORF">HD601_005969</name>
</gene>
<dbReference type="GO" id="GO:0004519">
    <property type="term" value="F:endonuclease activity"/>
    <property type="evidence" value="ECO:0007669"/>
    <property type="project" value="UniProtKB-KW"/>
</dbReference>
<keyword evidence="3" id="KW-1185">Reference proteome</keyword>
<dbReference type="Pfam" id="PF05685">
    <property type="entry name" value="Uma2"/>
    <property type="match status" value="1"/>
</dbReference>
<evidence type="ECO:0000313" key="3">
    <source>
        <dbReference type="Proteomes" id="UP000542813"/>
    </source>
</evidence>
<keyword evidence="2" id="KW-0540">Nuclease</keyword>
<proteinExistence type="predicted"/>
<sequence length="202" mass="21650">MLDRTPGPLGFRTSDLDALPTDGPRYELIEGSVVVSPPPTAAETALTECLANMLEVANRGSPLVVDRAQPVRIGEYDEVGPDIVVAHVSMAETTPIPIEAVALVVEVVSSTSLLRDLTTKHALYASAGVPAYWIVVPNRHPASASVVELRLDASSGWYVERTRASSAMFSTDYPWPVTIDVSALADAWAALVLDARRRGEEV</sequence>